<evidence type="ECO:0000313" key="5">
    <source>
        <dbReference type="EMBL" id="SMD10716.1"/>
    </source>
</evidence>
<dbReference type="Pfam" id="PF14905">
    <property type="entry name" value="OMP_b-brl_3"/>
    <property type="match status" value="1"/>
</dbReference>
<dbReference type="InterPro" id="IPR041700">
    <property type="entry name" value="OMP_b-brl_3"/>
</dbReference>
<organism evidence="5 6">
    <name type="scientific">Pedobacter nyackensis</name>
    <dbReference type="NCBI Taxonomy" id="475255"/>
    <lineage>
        <taxon>Bacteria</taxon>
        <taxon>Pseudomonadati</taxon>
        <taxon>Bacteroidota</taxon>
        <taxon>Sphingobacteriia</taxon>
        <taxon>Sphingobacteriales</taxon>
        <taxon>Sphingobacteriaceae</taxon>
        <taxon>Pedobacter</taxon>
    </lineage>
</organism>
<evidence type="ECO:0000256" key="2">
    <source>
        <dbReference type="ARBA" id="ARBA00023136"/>
    </source>
</evidence>
<name>A0A1W2EN53_9SPHI</name>
<feature type="domain" description="Outer membrane protein beta-barrel" evidence="4">
    <location>
        <begin position="9"/>
        <end position="216"/>
    </location>
</feature>
<dbReference type="SUPFAM" id="SSF56935">
    <property type="entry name" value="Porins"/>
    <property type="match status" value="1"/>
</dbReference>
<evidence type="ECO:0000313" key="6">
    <source>
        <dbReference type="Proteomes" id="UP000192678"/>
    </source>
</evidence>
<dbReference type="GO" id="GO:0009279">
    <property type="term" value="C:cell outer membrane"/>
    <property type="evidence" value="ECO:0007669"/>
    <property type="project" value="UniProtKB-SubCell"/>
</dbReference>
<evidence type="ECO:0000256" key="1">
    <source>
        <dbReference type="ARBA" id="ARBA00004442"/>
    </source>
</evidence>
<dbReference type="Proteomes" id="UP000192678">
    <property type="component" value="Unassembled WGS sequence"/>
</dbReference>
<evidence type="ECO:0000256" key="3">
    <source>
        <dbReference type="ARBA" id="ARBA00023237"/>
    </source>
</evidence>
<keyword evidence="2" id="KW-0472">Membrane</keyword>
<reference evidence="5 6" key="1">
    <citation type="submission" date="2017-04" db="EMBL/GenBank/DDBJ databases">
        <authorList>
            <person name="Afonso C.L."/>
            <person name="Miller P.J."/>
            <person name="Scott M.A."/>
            <person name="Spackman E."/>
            <person name="Goraichik I."/>
            <person name="Dimitrov K.M."/>
            <person name="Suarez D.L."/>
            <person name="Swayne D.E."/>
        </authorList>
    </citation>
    <scope>NUCLEOTIDE SEQUENCE [LARGE SCALE GENOMIC DNA]</scope>
    <source>
        <strain evidence="5 6">DSM 19625</strain>
    </source>
</reference>
<dbReference type="EMBL" id="FWYB01000013">
    <property type="protein sequence ID" value="SMD10716.1"/>
    <property type="molecule type" value="Genomic_DNA"/>
</dbReference>
<keyword evidence="3" id="KW-0998">Cell outer membrane</keyword>
<dbReference type="InterPro" id="IPR036942">
    <property type="entry name" value="Beta-barrel_TonB_sf"/>
</dbReference>
<protein>
    <submittedName>
        <fullName evidence="5">Outer membrane protein beta-barrel family protein</fullName>
    </submittedName>
</protein>
<dbReference type="RefSeq" id="WP_159452706.1">
    <property type="nucleotide sequence ID" value="NZ_FWYB01000013.1"/>
</dbReference>
<accession>A0A1W2EN53</accession>
<dbReference type="Gene3D" id="2.40.170.20">
    <property type="entry name" value="TonB-dependent receptor, beta-barrel domain"/>
    <property type="match status" value="1"/>
</dbReference>
<dbReference type="STRING" id="475255.SAMN04488101_113147"/>
<comment type="subcellular location">
    <subcellularLocation>
        <location evidence="1">Cell outer membrane</location>
    </subcellularLocation>
</comment>
<proteinExistence type="predicted"/>
<keyword evidence="6" id="KW-1185">Reference proteome</keyword>
<sequence>MSESKSILFRDPLLYYQGNPFLKPELINTFQLSHTFKGKYTTAVSYNQTTDVITWISGQIDAINTTFEMPKNLSKLINYGVSFTASTAIFDWWTGSHFANVLRNEYKGSVENGNLDNKVTSYSFNSQNSFKAGSYSFELSGYYYSGSVYWISSYKANYAVSTGALKTIWNDKVSIKLMVNDIFQSNRYKEQTLFQNIDMQTDKRPDSRRIMLSFSYRFGNQNLSKKERKSASEDIQNRVKGGS</sequence>
<dbReference type="AlphaFoldDB" id="A0A1W2EN53"/>
<dbReference type="OrthoDB" id="606851at2"/>
<gene>
    <name evidence="5" type="ORF">SAMN04488101_113147</name>
</gene>
<evidence type="ECO:0000259" key="4">
    <source>
        <dbReference type="Pfam" id="PF14905"/>
    </source>
</evidence>